<protein>
    <submittedName>
        <fullName evidence="1">Enediyne biosynthesis protein</fullName>
    </submittedName>
</protein>
<dbReference type="AlphaFoldDB" id="A0A2S9Q1A7"/>
<dbReference type="InterPro" id="IPR012964">
    <property type="entry name" value="DUF1702"/>
</dbReference>
<sequence length="331" mass="35770">MSSVFGAIRRRLLTPPVSETSMEVRGFHVKNAEAKARLEHIGEVFLRGYAYAVEASSPAEAEEMLETVPRDMRGFAYEGAGMGAAVHDSLPGHGGRLDGLLAGRGRQHDYMIYVGVGWAMARLPKLLWPDLRTTDPLLRWLALDGYGFHQAYFKTASYVRTPEVRHPFSWKGGHNHYTASAVDQGIGRALWFVGGTDPEVVTRLIRSYAPDRHPDLYAGAGLACTYAGGVGEEELAGFVEAAGEHRWALAQGSAFAVEARIRANTVIDHTHLAARVVCGTTAGRASQVCRELRPGPAALAGQGASPAYETWRRDVAAQLASLSLTSKGADQ</sequence>
<dbReference type="OrthoDB" id="2530105at2"/>
<organism evidence="1 2">
    <name type="scientific">Streptomyces solincola</name>
    <dbReference type="NCBI Taxonomy" id="2100817"/>
    <lineage>
        <taxon>Bacteria</taxon>
        <taxon>Bacillati</taxon>
        <taxon>Actinomycetota</taxon>
        <taxon>Actinomycetes</taxon>
        <taxon>Kitasatosporales</taxon>
        <taxon>Streptomycetaceae</taxon>
        <taxon>Streptomyces</taxon>
    </lineage>
</organism>
<accession>A0A2S9Q1A7</accession>
<evidence type="ECO:0000313" key="1">
    <source>
        <dbReference type="EMBL" id="PRH80465.1"/>
    </source>
</evidence>
<comment type="caution">
    <text evidence="1">The sequence shown here is derived from an EMBL/GenBank/DDBJ whole genome shotgun (WGS) entry which is preliminary data.</text>
</comment>
<reference evidence="1 2" key="1">
    <citation type="submission" date="2018-03" db="EMBL/GenBank/DDBJ databases">
        <title>Novel Streptomyces sp. from soil.</title>
        <authorList>
            <person name="Tan G.Y.A."/>
            <person name="Lee Z.Y."/>
        </authorList>
    </citation>
    <scope>NUCLEOTIDE SEQUENCE [LARGE SCALE GENOMIC DNA]</scope>
    <source>
        <strain evidence="1 2">ST5x</strain>
    </source>
</reference>
<keyword evidence="2" id="KW-1185">Reference proteome</keyword>
<dbReference type="RefSeq" id="WP_105867412.1">
    <property type="nucleotide sequence ID" value="NZ_PVLV01000053.1"/>
</dbReference>
<evidence type="ECO:0000313" key="2">
    <source>
        <dbReference type="Proteomes" id="UP000239322"/>
    </source>
</evidence>
<name>A0A2S9Q1A7_9ACTN</name>
<gene>
    <name evidence="1" type="ORF">C6N75_03860</name>
</gene>
<dbReference type="Proteomes" id="UP000239322">
    <property type="component" value="Unassembled WGS sequence"/>
</dbReference>
<dbReference type="Pfam" id="PF08012">
    <property type="entry name" value="DUF1702"/>
    <property type="match status" value="1"/>
</dbReference>
<dbReference type="EMBL" id="PVLV01000053">
    <property type="protein sequence ID" value="PRH80465.1"/>
    <property type="molecule type" value="Genomic_DNA"/>
</dbReference>
<proteinExistence type="predicted"/>